<comment type="caution">
    <text evidence="2">The sequence shown here is derived from an EMBL/GenBank/DDBJ whole genome shotgun (WGS) entry which is preliminary data.</text>
</comment>
<feature type="compositionally biased region" description="Basic and acidic residues" evidence="1">
    <location>
        <begin position="181"/>
        <end position="206"/>
    </location>
</feature>
<dbReference type="Proteomes" id="UP000265515">
    <property type="component" value="Unassembled WGS sequence"/>
</dbReference>
<dbReference type="AlphaFoldDB" id="A0A388KWH5"/>
<proteinExistence type="predicted"/>
<reference evidence="2 3" key="1">
    <citation type="journal article" date="2018" name="Cell">
        <title>The Chara Genome: Secondary Complexity and Implications for Plant Terrestrialization.</title>
        <authorList>
            <person name="Nishiyama T."/>
            <person name="Sakayama H."/>
            <person name="Vries J.D."/>
            <person name="Buschmann H."/>
            <person name="Saint-Marcoux D."/>
            <person name="Ullrich K.K."/>
            <person name="Haas F.B."/>
            <person name="Vanderstraeten L."/>
            <person name="Becker D."/>
            <person name="Lang D."/>
            <person name="Vosolsobe S."/>
            <person name="Rombauts S."/>
            <person name="Wilhelmsson P.K.I."/>
            <person name="Janitza P."/>
            <person name="Kern R."/>
            <person name="Heyl A."/>
            <person name="Rumpler F."/>
            <person name="Villalobos L.I.A.C."/>
            <person name="Clay J.M."/>
            <person name="Skokan R."/>
            <person name="Toyoda A."/>
            <person name="Suzuki Y."/>
            <person name="Kagoshima H."/>
            <person name="Schijlen E."/>
            <person name="Tajeshwar N."/>
            <person name="Catarino B."/>
            <person name="Hetherington A.J."/>
            <person name="Saltykova A."/>
            <person name="Bonnot C."/>
            <person name="Breuninger H."/>
            <person name="Symeonidi A."/>
            <person name="Radhakrishnan G.V."/>
            <person name="Van Nieuwerburgh F."/>
            <person name="Deforce D."/>
            <person name="Chang C."/>
            <person name="Karol K.G."/>
            <person name="Hedrich R."/>
            <person name="Ulvskov P."/>
            <person name="Glockner G."/>
            <person name="Delwiche C.F."/>
            <person name="Petrasek J."/>
            <person name="Van de Peer Y."/>
            <person name="Friml J."/>
            <person name="Beilby M."/>
            <person name="Dolan L."/>
            <person name="Kohara Y."/>
            <person name="Sugano S."/>
            <person name="Fujiyama A."/>
            <person name="Delaux P.-M."/>
            <person name="Quint M."/>
            <person name="TheiBen G."/>
            <person name="Hagemann M."/>
            <person name="Harholt J."/>
            <person name="Dunand C."/>
            <person name="Zachgo S."/>
            <person name="Langdale J."/>
            <person name="Maumus F."/>
            <person name="Straeten D.V.D."/>
            <person name="Gould S.B."/>
            <person name="Rensing S.A."/>
        </authorList>
    </citation>
    <scope>NUCLEOTIDE SEQUENCE [LARGE SCALE GENOMIC DNA]</scope>
    <source>
        <strain evidence="2 3">S276</strain>
    </source>
</reference>
<sequence length="261" mass="30165">MKLQMLHNLVDTRCQGIKACCQLIDLAVDGRALILYSENPLIQLEKLKRLGRRYMKLQMLHNLVDTRCQGIKACCQLIDLAVDGRALILYSENPLIQLEKVETRGGVSTTSYTEQEEEAARSLAEQKAKKEKKEVVKQAKKLALLQEQAAKRKKLEEELERVKKEEEEKLKAVEAEEEEEEKKAEEVPVIRKRGESSGTKKEEDPWLEKKVSEWVANLSLGKDEEAMMYVPRAKHEVVVKEWEAKKDPLKRQNIEEEKKLE</sequence>
<name>A0A388KWH5_CHABU</name>
<accession>A0A388KWH5</accession>
<feature type="region of interest" description="Disordered" evidence="1">
    <location>
        <begin position="166"/>
        <end position="206"/>
    </location>
</feature>
<evidence type="ECO:0000313" key="3">
    <source>
        <dbReference type="Proteomes" id="UP000265515"/>
    </source>
</evidence>
<evidence type="ECO:0000256" key="1">
    <source>
        <dbReference type="SAM" id="MobiDB-lite"/>
    </source>
</evidence>
<organism evidence="2 3">
    <name type="scientific">Chara braunii</name>
    <name type="common">Braun's stonewort</name>
    <dbReference type="NCBI Taxonomy" id="69332"/>
    <lineage>
        <taxon>Eukaryota</taxon>
        <taxon>Viridiplantae</taxon>
        <taxon>Streptophyta</taxon>
        <taxon>Charophyceae</taxon>
        <taxon>Charales</taxon>
        <taxon>Characeae</taxon>
        <taxon>Chara</taxon>
    </lineage>
</organism>
<gene>
    <name evidence="2" type="ORF">CBR_g18832</name>
</gene>
<dbReference type="EMBL" id="BFEA01000202">
    <property type="protein sequence ID" value="GBG74420.1"/>
    <property type="molecule type" value="Genomic_DNA"/>
</dbReference>
<keyword evidence="3" id="KW-1185">Reference proteome</keyword>
<protein>
    <submittedName>
        <fullName evidence="2">Uncharacterized protein</fullName>
    </submittedName>
</protein>
<dbReference type="Gramene" id="GBG74420">
    <property type="protein sequence ID" value="GBG74420"/>
    <property type="gene ID" value="CBR_g18832"/>
</dbReference>
<evidence type="ECO:0000313" key="2">
    <source>
        <dbReference type="EMBL" id="GBG74420.1"/>
    </source>
</evidence>